<dbReference type="CDD" id="cd00222">
    <property type="entry name" value="CollagenBindB"/>
    <property type="match status" value="1"/>
</dbReference>
<dbReference type="InterPro" id="IPR001119">
    <property type="entry name" value="SLH_dom"/>
</dbReference>
<comment type="caution">
    <text evidence="2">The sequence shown here is derived from an EMBL/GenBank/DDBJ whole genome shotgun (WGS) entry which is preliminary data.</text>
</comment>
<reference evidence="2 3" key="1">
    <citation type="submission" date="2018-11" db="EMBL/GenBank/DDBJ databases">
        <title>Genome sequencing and assembly of Anaerosphaera sp. nov., GS7-6-2.</title>
        <authorList>
            <person name="Rettenmaier R."/>
            <person name="Liebl W."/>
            <person name="Zverlov V."/>
        </authorList>
    </citation>
    <scope>NUCLEOTIDE SEQUENCE [LARGE SCALE GENOMIC DNA]</scope>
    <source>
        <strain evidence="2 3">GS7-6-2</strain>
    </source>
</reference>
<sequence>GQLKDHVKVDLVLYRDGVATNIKPDSIWPEGPADEFTYKWDNLKKYNNSGKEYVYTVKEKSVPEDYEVEYSKDNLTVINTYIKSPNELKITKTVDKREVIEDSRERVTYTIKIKNISDGIVKDVDFSDNMPNLLENIKVVVDEDDEDNVSFEIVGNKVTGVIDELKKNEEVEIKISGTLKSSDRAGDIFKNIVIVEGKETESGETKVVDRDDISGGYIRWNSSGKSNVVLNKGEHFGYLIGYPDGTIRPEGRISRAEVSTIFFRMMTDDSRNSNWNTTNEFNDVRTTDWYNNAISTLSKAEAVTGYPDGSFKPNAKITRGEFATMASRFLSETGELTDYKFTDTKGNWAEEAISKLASKGLIKGYEDGSFRPDQEITRAEAATLMNAVLERAPHKDNLLSNMKRWTDNTNSNSWYYAQIQEATNSHTFTRESINDFEIWRELLSVRNWVQYEKEWSNTNSTQNLGEVIDNR</sequence>
<organism evidence="2 3">
    <name type="scientific">Anaerosphaera multitolerans</name>
    <dbReference type="NCBI Taxonomy" id="2487351"/>
    <lineage>
        <taxon>Bacteria</taxon>
        <taxon>Bacillati</taxon>
        <taxon>Bacillota</taxon>
        <taxon>Tissierellia</taxon>
        <taxon>Tissierellales</taxon>
        <taxon>Peptoniphilaceae</taxon>
        <taxon>Anaerosphaera</taxon>
    </lineage>
</organism>
<gene>
    <name evidence="2" type="ORF">EF514_08405</name>
</gene>
<name>A0A437S5C4_9FIRM</name>
<dbReference type="SUPFAM" id="SSF49478">
    <property type="entry name" value="Cna protein B-type domain"/>
    <property type="match status" value="1"/>
</dbReference>
<feature type="domain" description="SLH" evidence="1">
    <location>
        <begin position="277"/>
        <end position="335"/>
    </location>
</feature>
<dbReference type="InterPro" id="IPR008454">
    <property type="entry name" value="Collagen-bd_Cna-like_B-typ_dom"/>
</dbReference>
<feature type="domain" description="SLH" evidence="1">
    <location>
        <begin position="336"/>
        <end position="399"/>
    </location>
</feature>
<proteinExistence type="predicted"/>
<evidence type="ECO:0000313" key="3">
    <source>
        <dbReference type="Proteomes" id="UP000288812"/>
    </source>
</evidence>
<evidence type="ECO:0000313" key="2">
    <source>
        <dbReference type="EMBL" id="RVU54194.1"/>
    </source>
</evidence>
<dbReference type="OrthoDB" id="1700159at2"/>
<protein>
    <submittedName>
        <fullName evidence="2">Cna B-type domain-containing protein</fullName>
    </submittedName>
</protein>
<dbReference type="RefSeq" id="WP_127724993.1">
    <property type="nucleotide sequence ID" value="NZ_RLIH01000013.1"/>
</dbReference>
<dbReference type="Pfam" id="PF01345">
    <property type="entry name" value="DUF11"/>
    <property type="match status" value="1"/>
</dbReference>
<dbReference type="Pfam" id="PF05738">
    <property type="entry name" value="Cna_B"/>
    <property type="match status" value="1"/>
</dbReference>
<dbReference type="InterPro" id="IPR047589">
    <property type="entry name" value="DUF11_rpt"/>
</dbReference>
<dbReference type="InterPro" id="IPR001434">
    <property type="entry name" value="OmcB-like_DUF11"/>
</dbReference>
<dbReference type="InterPro" id="IPR051465">
    <property type="entry name" value="Cell_Envelope_Struct_Comp"/>
</dbReference>
<dbReference type="Gene3D" id="2.60.40.1140">
    <property type="entry name" value="Collagen-binding surface protein Cna, B-type domain"/>
    <property type="match status" value="1"/>
</dbReference>
<evidence type="ECO:0000259" key="1">
    <source>
        <dbReference type="PROSITE" id="PS51272"/>
    </source>
</evidence>
<dbReference type="Proteomes" id="UP000288812">
    <property type="component" value="Unassembled WGS sequence"/>
</dbReference>
<dbReference type="NCBIfam" id="TIGR01451">
    <property type="entry name" value="B_ant_repeat"/>
    <property type="match status" value="1"/>
</dbReference>
<dbReference type="EMBL" id="RLIH01000013">
    <property type="protein sequence ID" value="RVU54194.1"/>
    <property type="molecule type" value="Genomic_DNA"/>
</dbReference>
<dbReference type="PROSITE" id="PS51272">
    <property type="entry name" value="SLH"/>
    <property type="match status" value="2"/>
</dbReference>
<accession>A0A437S5C4</accession>
<dbReference type="Pfam" id="PF00395">
    <property type="entry name" value="SLH"/>
    <property type="match status" value="3"/>
</dbReference>
<feature type="non-terminal residue" evidence="2">
    <location>
        <position position="1"/>
    </location>
</feature>
<dbReference type="PANTHER" id="PTHR43308">
    <property type="entry name" value="OUTER MEMBRANE PROTEIN ALPHA-RELATED"/>
    <property type="match status" value="1"/>
</dbReference>
<keyword evidence="3" id="KW-1185">Reference proteome</keyword>
<dbReference type="AlphaFoldDB" id="A0A437S5C4"/>